<dbReference type="InterPro" id="IPR002528">
    <property type="entry name" value="MATE_fam"/>
</dbReference>
<dbReference type="GO" id="GO:0005886">
    <property type="term" value="C:plasma membrane"/>
    <property type="evidence" value="ECO:0007669"/>
    <property type="project" value="TreeGrafter"/>
</dbReference>
<dbReference type="GO" id="GO:0042910">
    <property type="term" value="F:xenobiotic transmembrane transporter activity"/>
    <property type="evidence" value="ECO:0007669"/>
    <property type="project" value="InterPro"/>
</dbReference>
<dbReference type="NCBIfam" id="NF040881">
    <property type="entry name" value="PTS_reg_TmaR"/>
    <property type="match status" value="1"/>
</dbReference>
<evidence type="ECO:0000256" key="1">
    <source>
        <dbReference type="ARBA" id="ARBA00010199"/>
    </source>
</evidence>
<feature type="transmembrane region" description="Helical" evidence="3">
    <location>
        <begin position="492"/>
        <end position="510"/>
    </location>
</feature>
<evidence type="ECO:0000256" key="4">
    <source>
        <dbReference type="SAM" id="Coils"/>
    </source>
</evidence>
<dbReference type="Pfam" id="PF01554">
    <property type="entry name" value="MatE"/>
    <property type="match status" value="2"/>
</dbReference>
<feature type="transmembrane region" description="Helical" evidence="3">
    <location>
        <begin position="338"/>
        <end position="359"/>
    </location>
</feature>
<dbReference type="OrthoDB" id="5576647at2759"/>
<dbReference type="AlphaFoldDB" id="A0A653BGP1"/>
<evidence type="ECO:0000256" key="2">
    <source>
        <dbReference type="ARBA" id="ARBA00022448"/>
    </source>
</evidence>
<dbReference type="EMBL" id="CAACVG010000949">
    <property type="protein sequence ID" value="VEN34746.1"/>
    <property type="molecule type" value="Genomic_DNA"/>
</dbReference>
<feature type="transmembrane region" description="Helical" evidence="3">
    <location>
        <begin position="454"/>
        <end position="480"/>
    </location>
</feature>
<evidence type="ECO:0000256" key="3">
    <source>
        <dbReference type="RuleBase" id="RU004914"/>
    </source>
</evidence>
<dbReference type="InterPro" id="IPR053375">
    <property type="entry name" value="UPF0265"/>
</dbReference>
<protein>
    <recommendedName>
        <fullName evidence="3">Multidrug and toxin extrusion protein</fullName>
    </recommendedName>
</protein>
<dbReference type="NCBIfam" id="NF003844">
    <property type="entry name" value="PRK05423.1"/>
    <property type="match status" value="1"/>
</dbReference>
<proteinExistence type="inferred from homology"/>
<evidence type="ECO:0000313" key="5">
    <source>
        <dbReference type="EMBL" id="VEN34746.1"/>
    </source>
</evidence>
<evidence type="ECO:0000313" key="6">
    <source>
        <dbReference type="Proteomes" id="UP000410492"/>
    </source>
</evidence>
<feature type="coiled-coil region" evidence="4">
    <location>
        <begin position="14"/>
        <end position="41"/>
    </location>
</feature>
<feature type="transmembrane region" description="Helical" evidence="3">
    <location>
        <begin position="262"/>
        <end position="282"/>
    </location>
</feature>
<dbReference type="NCBIfam" id="NF007562">
    <property type="entry name" value="PRK10189.1"/>
    <property type="match status" value="1"/>
</dbReference>
<dbReference type="GO" id="GO:0015297">
    <property type="term" value="F:antiporter activity"/>
    <property type="evidence" value="ECO:0007669"/>
    <property type="project" value="InterPro"/>
</dbReference>
<comment type="similarity">
    <text evidence="1 3">Belongs to the multi antimicrobial extrusion (MATE) (TC 2.A.66.1) family.</text>
</comment>
<dbReference type="Pfam" id="PF04363">
    <property type="entry name" value="DUF496"/>
    <property type="match status" value="1"/>
</dbReference>
<feature type="transmembrane region" description="Helical" evidence="3">
    <location>
        <begin position="407"/>
        <end position="434"/>
    </location>
</feature>
<keyword evidence="3" id="KW-0812">Transmembrane</keyword>
<keyword evidence="2" id="KW-0813">Transport</keyword>
<keyword evidence="3" id="KW-0472">Membrane</keyword>
<dbReference type="InterPro" id="IPR050222">
    <property type="entry name" value="MATE_MdtK"/>
</dbReference>
<feature type="transmembrane region" description="Helical" evidence="3">
    <location>
        <begin position="189"/>
        <end position="212"/>
    </location>
</feature>
<feature type="transmembrane region" description="Helical" evidence="3">
    <location>
        <begin position="294"/>
        <end position="318"/>
    </location>
</feature>
<dbReference type="NCBIfam" id="TIGR00797">
    <property type="entry name" value="matE"/>
    <property type="match status" value="1"/>
</dbReference>
<dbReference type="PANTHER" id="PTHR43298">
    <property type="entry name" value="MULTIDRUG RESISTANCE PROTEIN NORM-RELATED"/>
    <property type="match status" value="1"/>
</dbReference>
<dbReference type="PANTHER" id="PTHR43298:SF2">
    <property type="entry name" value="FMN_FAD EXPORTER YEEO-RELATED"/>
    <property type="match status" value="1"/>
</dbReference>
<dbReference type="HAMAP" id="MF_00683">
    <property type="entry name" value="UPF0265"/>
    <property type="match status" value="1"/>
</dbReference>
<keyword evidence="3" id="KW-1133">Transmembrane helix</keyword>
<reference evidence="5 6" key="1">
    <citation type="submission" date="2019-01" db="EMBL/GenBank/DDBJ databases">
        <authorList>
            <person name="Sayadi A."/>
        </authorList>
    </citation>
    <scope>NUCLEOTIDE SEQUENCE [LARGE SCALE GENOMIC DNA]</scope>
</reference>
<dbReference type="InterPro" id="IPR007458">
    <property type="entry name" value="DUF496"/>
</dbReference>
<feature type="transmembrane region" description="Helical" evidence="3">
    <location>
        <begin position="147"/>
        <end position="169"/>
    </location>
</feature>
<name>A0A653BGP1_CALMS</name>
<dbReference type="CDD" id="cd13137">
    <property type="entry name" value="MATE_NorM_like"/>
    <property type="match status" value="1"/>
</dbReference>
<feature type="transmembrane region" description="Helical" evidence="3">
    <location>
        <begin position="366"/>
        <end position="387"/>
    </location>
</feature>
<gene>
    <name evidence="5" type="ORF">CALMAC_LOCUS838</name>
</gene>
<dbReference type="Proteomes" id="UP000410492">
    <property type="component" value="Unassembled WGS sequence"/>
</dbReference>
<sequence>METTKPSFQDVLEFVRLFRRKNKLQREIQDVEKKIRDNQKRVLLLDNLSDYIKPGMSVEAIQGIIASMKSDYEDRVDDYIIKNAELSKERRDISKKLKVMGEIKNVDAKGESILNVTASVRQAIMRTPWYAKRKSYRVLFWREITPLAVPIFLENTCVLLMGVLSTFLVSWLGKEAMAGVGLADSFNMVVMSFFAAIDLGTTVVVAFSLGKLDPKRAREAARQSLMIMTLFSIVLAAVIHYYGKEIIDVVAGEATGEVKALALTYLEMTVLSYPAAAIALIGSGALRGAGNTKIPLLINGGMNILNIIISTILIYGVFSWDGLGFVGAGLGLTISRYIGAAAIIGVLMAGIAPSLRLTLKSYFRPLNFAIIWEVMGIGIPASIESVLFNGGKLLTQMFVAGMGTDVIAGNFIAFSIASLINLPGNALGSASTIITGRRLGKGQIGQAERQLRHVFWLSTIGLTAIAWGTAPFAGLMASFYTHENDVKEVVKVLIWLNAAFMPIWAASWVLPAGLKGARDARFAMWVSMLGMWGCRVVAGYTLGVMLGMGVVGVWLGMFLDWAVRGALFYWRMVSGRWLWKYPRKKTEQAVSETANA</sequence>
<keyword evidence="6" id="KW-1185">Reference proteome</keyword>
<accession>A0A653BGP1</accession>
<feature type="transmembrane region" description="Helical" evidence="3">
    <location>
        <begin position="224"/>
        <end position="242"/>
    </location>
</feature>
<organism evidence="5 6">
    <name type="scientific">Callosobruchus maculatus</name>
    <name type="common">Southern cowpea weevil</name>
    <name type="synonym">Pulse bruchid</name>
    <dbReference type="NCBI Taxonomy" id="64391"/>
    <lineage>
        <taxon>Eukaryota</taxon>
        <taxon>Metazoa</taxon>
        <taxon>Ecdysozoa</taxon>
        <taxon>Arthropoda</taxon>
        <taxon>Hexapoda</taxon>
        <taxon>Insecta</taxon>
        <taxon>Pterygota</taxon>
        <taxon>Neoptera</taxon>
        <taxon>Endopterygota</taxon>
        <taxon>Coleoptera</taxon>
        <taxon>Polyphaga</taxon>
        <taxon>Cucujiformia</taxon>
        <taxon>Chrysomeloidea</taxon>
        <taxon>Chrysomelidae</taxon>
        <taxon>Bruchinae</taxon>
        <taxon>Bruchini</taxon>
        <taxon>Callosobruchus</taxon>
    </lineage>
</organism>
<keyword evidence="4" id="KW-0175">Coiled coil</keyword>